<evidence type="ECO:0000313" key="3">
    <source>
        <dbReference type="EMBL" id="CAH1792309.1"/>
    </source>
</evidence>
<sequence length="339" mass="36549">MLLGSVQMCGETLSSIEVRDICESLETHSIRLLSLRECFMNDRDFQCLTISVGKCKSIMQLNLNLGLVSAVTRVEMLAQALMKNRTLTSLFIHGSPVSDYGMVMLSQALAAHPNIVNLDVGDCILGDRGLEAVAQLLPPDGAKPGLQELTLSANPAITSMGWVKFGIALAASSNLKVLNLDYNRVGDSGIACLTVALASLRGLEVLDLEGTGMTDQGAKMLLHLLENYPTDINRIILDENDIDPKLLGEIKHSLSLEETDENSSEKEILASDSEISKMSNEIAQTSLTNVTEISSEATSSMTLKPHDLDTMGNDLAKSTSLTPRELARFIRSPEAGASK</sequence>
<dbReference type="InterPro" id="IPR052201">
    <property type="entry name" value="LRR-containing_regulator"/>
</dbReference>
<comment type="caution">
    <text evidence="3">The sequence shown here is derived from an EMBL/GenBank/DDBJ whole genome shotgun (WGS) entry which is preliminary data.</text>
</comment>
<dbReference type="Proteomes" id="UP000749559">
    <property type="component" value="Unassembled WGS sequence"/>
</dbReference>
<name>A0A8S4PE91_OWEFU</name>
<protein>
    <recommendedName>
        <fullName evidence="5">Leucine-rich repeat-containing protein 73</fullName>
    </recommendedName>
</protein>
<dbReference type="InterPro" id="IPR032675">
    <property type="entry name" value="LRR_dom_sf"/>
</dbReference>
<evidence type="ECO:0008006" key="5">
    <source>
        <dbReference type="Google" id="ProtNLM"/>
    </source>
</evidence>
<dbReference type="SMART" id="SM00368">
    <property type="entry name" value="LRR_RI"/>
    <property type="match status" value="4"/>
</dbReference>
<dbReference type="Pfam" id="PF13516">
    <property type="entry name" value="LRR_6"/>
    <property type="match status" value="3"/>
</dbReference>
<dbReference type="OrthoDB" id="120976at2759"/>
<organism evidence="3 4">
    <name type="scientific">Owenia fusiformis</name>
    <name type="common">Polychaete worm</name>
    <dbReference type="NCBI Taxonomy" id="6347"/>
    <lineage>
        <taxon>Eukaryota</taxon>
        <taxon>Metazoa</taxon>
        <taxon>Spiralia</taxon>
        <taxon>Lophotrochozoa</taxon>
        <taxon>Annelida</taxon>
        <taxon>Polychaeta</taxon>
        <taxon>Sedentaria</taxon>
        <taxon>Canalipalpata</taxon>
        <taxon>Sabellida</taxon>
        <taxon>Oweniida</taxon>
        <taxon>Oweniidae</taxon>
        <taxon>Owenia</taxon>
    </lineage>
</organism>
<dbReference type="Gene3D" id="3.80.10.10">
    <property type="entry name" value="Ribonuclease Inhibitor"/>
    <property type="match status" value="2"/>
</dbReference>
<dbReference type="PANTHER" id="PTHR24111:SF3">
    <property type="entry name" value="LEUCINE-RICH REPEAT-CONTAINING PROTEIN 73"/>
    <property type="match status" value="1"/>
</dbReference>
<accession>A0A8S4PE91</accession>
<feature type="region of interest" description="Disordered" evidence="2">
    <location>
        <begin position="296"/>
        <end position="339"/>
    </location>
</feature>
<keyword evidence="4" id="KW-1185">Reference proteome</keyword>
<gene>
    <name evidence="3" type="ORF">OFUS_LOCUS17294</name>
</gene>
<dbReference type="EMBL" id="CAIIXF020000008">
    <property type="protein sequence ID" value="CAH1792309.1"/>
    <property type="molecule type" value="Genomic_DNA"/>
</dbReference>
<proteinExistence type="predicted"/>
<dbReference type="SUPFAM" id="SSF52047">
    <property type="entry name" value="RNI-like"/>
    <property type="match status" value="1"/>
</dbReference>
<evidence type="ECO:0000313" key="4">
    <source>
        <dbReference type="Proteomes" id="UP000749559"/>
    </source>
</evidence>
<evidence type="ECO:0000256" key="2">
    <source>
        <dbReference type="SAM" id="MobiDB-lite"/>
    </source>
</evidence>
<evidence type="ECO:0000256" key="1">
    <source>
        <dbReference type="ARBA" id="ARBA00022737"/>
    </source>
</evidence>
<dbReference type="AlphaFoldDB" id="A0A8S4PE91"/>
<reference evidence="3" key="1">
    <citation type="submission" date="2022-03" db="EMBL/GenBank/DDBJ databases">
        <authorList>
            <person name="Martin C."/>
        </authorList>
    </citation>
    <scope>NUCLEOTIDE SEQUENCE</scope>
</reference>
<keyword evidence="1" id="KW-0677">Repeat</keyword>
<dbReference type="PANTHER" id="PTHR24111">
    <property type="entry name" value="LEUCINE-RICH REPEAT-CONTAINING PROTEIN 34"/>
    <property type="match status" value="1"/>
</dbReference>
<dbReference type="InterPro" id="IPR001611">
    <property type="entry name" value="Leu-rich_rpt"/>
</dbReference>